<dbReference type="InterPro" id="IPR017896">
    <property type="entry name" value="4Fe4S_Fe-S-bd"/>
</dbReference>
<evidence type="ECO:0000256" key="8">
    <source>
        <dbReference type="HAMAP-Rule" id="MF_02201"/>
    </source>
</evidence>
<keyword evidence="8" id="KW-0963">Cytoplasm</keyword>
<feature type="binding site" evidence="8">
    <location>
        <position position="38"/>
    </location>
    <ligand>
        <name>[4Fe-4S] cluster</name>
        <dbReference type="ChEBI" id="CHEBI:49883"/>
        <label>1</label>
    </ligand>
</feature>
<feature type="domain" description="4Fe-4S ferredoxin-type" evidence="9">
    <location>
        <begin position="130"/>
        <end position="159"/>
    </location>
</feature>
<evidence type="ECO:0000259" key="9">
    <source>
        <dbReference type="PROSITE" id="PS51379"/>
    </source>
</evidence>
<dbReference type="NCBIfam" id="TIGR00402">
    <property type="entry name" value="napF"/>
    <property type="match status" value="1"/>
</dbReference>
<feature type="binding site" evidence="8">
    <location>
        <position position="70"/>
    </location>
    <ligand>
        <name>[4Fe-4S] cluster</name>
        <dbReference type="ChEBI" id="CHEBI:49883"/>
        <label>2</label>
    </ligand>
</feature>
<dbReference type="InterPro" id="IPR017900">
    <property type="entry name" value="4Fe4S_Fe_S_CS"/>
</dbReference>
<evidence type="ECO:0000256" key="3">
    <source>
        <dbReference type="ARBA" id="ARBA00022723"/>
    </source>
</evidence>
<keyword evidence="5" id="KW-0249">Electron transport</keyword>
<feature type="binding site" evidence="8">
    <location>
        <position position="149"/>
    </location>
    <ligand>
        <name>[4Fe-4S] cluster</name>
        <dbReference type="ChEBI" id="CHEBI:49883"/>
        <label>3</label>
    </ligand>
</feature>
<accession>A0ABV5HRI8</accession>
<proteinExistence type="inferred from homology"/>
<evidence type="ECO:0000313" key="10">
    <source>
        <dbReference type="EMBL" id="MFB9136860.1"/>
    </source>
</evidence>
<evidence type="ECO:0000256" key="1">
    <source>
        <dbReference type="ARBA" id="ARBA00022448"/>
    </source>
</evidence>
<evidence type="ECO:0000313" key="11">
    <source>
        <dbReference type="Proteomes" id="UP001589645"/>
    </source>
</evidence>
<comment type="similarity">
    <text evidence="8">Belongs to the NapF family.</text>
</comment>
<dbReference type="PANTHER" id="PTHR43687:SF6">
    <property type="entry name" value="L-ASPARTATE SEMIALDEHYDE SULFURTRANSFERASE IRON-SULFUR SUBUNIT"/>
    <property type="match status" value="1"/>
</dbReference>
<feature type="binding site" evidence="8">
    <location>
        <position position="45"/>
    </location>
    <ligand>
        <name>[4Fe-4S] cluster</name>
        <dbReference type="ChEBI" id="CHEBI:49883"/>
        <label>1</label>
    </ligand>
</feature>
<feature type="domain" description="4Fe-4S ferredoxin-type" evidence="9">
    <location>
        <begin position="56"/>
        <end position="87"/>
    </location>
</feature>
<dbReference type="Proteomes" id="UP001589645">
    <property type="component" value="Unassembled WGS sequence"/>
</dbReference>
<feature type="binding site" evidence="8">
    <location>
        <position position="41"/>
    </location>
    <ligand>
        <name>[4Fe-4S] cluster</name>
        <dbReference type="ChEBI" id="CHEBI:49883"/>
        <label>1</label>
    </ligand>
</feature>
<dbReference type="CDD" id="cd10564">
    <property type="entry name" value="NapF_like"/>
    <property type="match status" value="1"/>
</dbReference>
<keyword evidence="4 8" id="KW-0677">Repeat</keyword>
<dbReference type="Gene3D" id="3.30.70.20">
    <property type="match status" value="2"/>
</dbReference>
<feature type="binding site" evidence="8">
    <location>
        <position position="145"/>
    </location>
    <ligand>
        <name>[4Fe-4S] cluster</name>
        <dbReference type="ChEBI" id="CHEBI:49883"/>
        <label>3</label>
    </ligand>
</feature>
<organism evidence="10 11">
    <name type="scientific">Vibrio olivae</name>
    <dbReference type="NCBI Taxonomy" id="1243002"/>
    <lineage>
        <taxon>Bacteria</taxon>
        <taxon>Pseudomonadati</taxon>
        <taxon>Pseudomonadota</taxon>
        <taxon>Gammaproteobacteria</taxon>
        <taxon>Vibrionales</taxon>
        <taxon>Vibrionaceae</taxon>
        <taxon>Vibrio</taxon>
    </lineage>
</organism>
<feature type="domain" description="4Fe-4S ferredoxin-type" evidence="9">
    <location>
        <begin position="26"/>
        <end position="55"/>
    </location>
</feature>
<protein>
    <recommendedName>
        <fullName evidence="8">Ferredoxin-type protein NapF</fullName>
    </recommendedName>
</protein>
<evidence type="ECO:0000256" key="5">
    <source>
        <dbReference type="ARBA" id="ARBA00022982"/>
    </source>
</evidence>
<dbReference type="Pfam" id="PF12838">
    <property type="entry name" value="Fer4_7"/>
    <property type="match status" value="2"/>
</dbReference>
<evidence type="ECO:0000256" key="7">
    <source>
        <dbReference type="ARBA" id="ARBA00023014"/>
    </source>
</evidence>
<comment type="subcellular location">
    <subcellularLocation>
        <location evidence="8">Cytoplasm</location>
    </subcellularLocation>
</comment>
<dbReference type="RefSeq" id="WP_390195433.1">
    <property type="nucleotide sequence ID" value="NZ_JBHMEP010000007.1"/>
</dbReference>
<comment type="caution">
    <text evidence="10">The sequence shown here is derived from an EMBL/GenBank/DDBJ whole genome shotgun (WGS) entry which is preliminary data.</text>
</comment>
<evidence type="ECO:0000256" key="4">
    <source>
        <dbReference type="ARBA" id="ARBA00022737"/>
    </source>
</evidence>
<feature type="binding site" evidence="8">
    <location>
        <position position="77"/>
    </location>
    <ligand>
        <name>[4Fe-4S] cluster</name>
        <dbReference type="ChEBI" id="CHEBI:49883"/>
        <label>2</label>
    </ligand>
</feature>
<comment type="function">
    <text evidence="8">Could be involved in the maturation of NapA, the catalytic subunit of the periplasmic nitrate reductase, before its export into the periplasm.</text>
</comment>
<feature type="binding site" evidence="8">
    <location>
        <position position="139"/>
    </location>
    <ligand>
        <name>[4Fe-4S] cluster</name>
        <dbReference type="ChEBI" id="CHEBI:49883"/>
        <label>3</label>
    </ligand>
</feature>
<feature type="binding site" evidence="8">
    <location>
        <position position="35"/>
    </location>
    <ligand>
        <name>[4Fe-4S] cluster</name>
        <dbReference type="ChEBI" id="CHEBI:49883"/>
        <label>1</label>
    </ligand>
</feature>
<dbReference type="HAMAP" id="MF_02201">
    <property type="entry name" value="NapF"/>
    <property type="match status" value="1"/>
</dbReference>
<dbReference type="InterPro" id="IPR050572">
    <property type="entry name" value="Fe-S_Ferredoxin"/>
</dbReference>
<evidence type="ECO:0000256" key="6">
    <source>
        <dbReference type="ARBA" id="ARBA00023004"/>
    </source>
</evidence>
<dbReference type="PROSITE" id="PS00198">
    <property type="entry name" value="4FE4S_FER_1"/>
    <property type="match status" value="1"/>
</dbReference>
<keyword evidence="1" id="KW-0813">Transport</keyword>
<gene>
    <name evidence="8 10" type="primary">napF</name>
    <name evidence="10" type="ORF">ACFFUV_17970</name>
</gene>
<comment type="cofactor">
    <cofactor evidence="8">
        <name>[4Fe-4S] cluster</name>
        <dbReference type="ChEBI" id="CHEBI:49883"/>
    </cofactor>
</comment>
<keyword evidence="2 8" id="KW-0004">4Fe-4S</keyword>
<keyword evidence="3 8" id="KW-0479">Metal-binding</keyword>
<feature type="binding site" evidence="8">
    <location>
        <position position="142"/>
    </location>
    <ligand>
        <name>[4Fe-4S] cluster</name>
        <dbReference type="ChEBI" id="CHEBI:49883"/>
        <label>3</label>
    </ligand>
</feature>
<sequence length="159" mass="17671">MIDFKRRRLFSRTQTDDKSPRLPWLKQPEQFTDQCTRCGKCIAHCDTQIIVKSDGGFPRIDFSIDECSFCYQCAEVCPEPLFAEQSQLPWGAKANINNACLAFSNIDCRSCSDSCEVMAIQFQLMVGKVAQPTINTQQCTGCGACVSTCPTSAILVHNP</sequence>
<dbReference type="PANTHER" id="PTHR43687">
    <property type="entry name" value="ADENYLYLSULFATE REDUCTASE, BETA SUBUNIT"/>
    <property type="match status" value="1"/>
</dbReference>
<evidence type="ECO:0000256" key="2">
    <source>
        <dbReference type="ARBA" id="ARBA00022485"/>
    </source>
</evidence>
<dbReference type="EMBL" id="JBHMEP010000007">
    <property type="protein sequence ID" value="MFB9136860.1"/>
    <property type="molecule type" value="Genomic_DNA"/>
</dbReference>
<keyword evidence="6 8" id="KW-0408">Iron</keyword>
<name>A0ABV5HRI8_9VIBR</name>
<comment type="subunit">
    <text evidence="8">Interacts with the cytoplasmic NapA precursor.</text>
</comment>
<dbReference type="PROSITE" id="PS51379">
    <property type="entry name" value="4FE4S_FER_2"/>
    <property type="match status" value="3"/>
</dbReference>
<feature type="binding site" evidence="8">
    <location>
        <position position="67"/>
    </location>
    <ligand>
        <name>[4Fe-4S] cluster</name>
        <dbReference type="ChEBI" id="CHEBI:49883"/>
        <label>2</label>
    </ligand>
</feature>
<keyword evidence="11" id="KW-1185">Reference proteome</keyword>
<feature type="binding site" evidence="8">
    <location>
        <position position="73"/>
    </location>
    <ligand>
        <name>[4Fe-4S] cluster</name>
        <dbReference type="ChEBI" id="CHEBI:49883"/>
        <label>2</label>
    </ligand>
</feature>
<reference evidence="10 11" key="1">
    <citation type="submission" date="2024-09" db="EMBL/GenBank/DDBJ databases">
        <authorList>
            <person name="Sun Q."/>
            <person name="Mori K."/>
        </authorList>
    </citation>
    <scope>NUCLEOTIDE SEQUENCE [LARGE SCALE GENOMIC DNA]</scope>
    <source>
        <strain evidence="10 11">CECT 8064</strain>
    </source>
</reference>
<keyword evidence="7 8" id="KW-0411">Iron-sulfur</keyword>
<dbReference type="InterPro" id="IPR004496">
    <property type="entry name" value="NapF"/>
</dbReference>
<dbReference type="SUPFAM" id="SSF54862">
    <property type="entry name" value="4Fe-4S ferredoxins"/>
    <property type="match status" value="1"/>
</dbReference>